<feature type="compositionally biased region" description="Polar residues" evidence="1">
    <location>
        <begin position="79"/>
        <end position="90"/>
    </location>
</feature>
<name>C4XJJ0_SOLM1</name>
<dbReference type="AlphaFoldDB" id="C4XJJ0"/>
<protein>
    <submittedName>
        <fullName evidence="2">Uncharacterized protein</fullName>
    </submittedName>
</protein>
<evidence type="ECO:0000313" key="3">
    <source>
        <dbReference type="Proteomes" id="UP000009071"/>
    </source>
</evidence>
<dbReference type="EMBL" id="AP010904">
    <property type="protein sequence ID" value="BAH76740.1"/>
    <property type="molecule type" value="Genomic_DNA"/>
</dbReference>
<evidence type="ECO:0000313" key="2">
    <source>
        <dbReference type="EMBL" id="BAH76740.1"/>
    </source>
</evidence>
<evidence type="ECO:0000256" key="1">
    <source>
        <dbReference type="SAM" id="MobiDB-lite"/>
    </source>
</evidence>
<dbReference type="Proteomes" id="UP000009071">
    <property type="component" value="Chromosome"/>
</dbReference>
<keyword evidence="3" id="KW-1185">Reference proteome</keyword>
<proteinExistence type="predicted"/>
<accession>C4XJJ0</accession>
<sequence length="99" mass="10868">MLFCCESRLIVHDSRPIWHNKSHASSLADSVSSFLVVEGGIPKPRSFPTMFSGTPNSDRFYAKSLFANCRIFRDGLESTHMSPRGVTSSIDRGGYPTGG</sequence>
<organism evidence="2 3">
    <name type="scientific">Solidesulfovibrio magneticus (strain ATCC 700980 / DSM 13731 / RS-1)</name>
    <name type="common">Desulfovibrio magneticus</name>
    <dbReference type="NCBI Taxonomy" id="573370"/>
    <lineage>
        <taxon>Bacteria</taxon>
        <taxon>Pseudomonadati</taxon>
        <taxon>Thermodesulfobacteriota</taxon>
        <taxon>Desulfovibrionia</taxon>
        <taxon>Desulfovibrionales</taxon>
        <taxon>Desulfovibrionaceae</taxon>
        <taxon>Solidesulfovibrio</taxon>
    </lineage>
</organism>
<feature type="region of interest" description="Disordered" evidence="1">
    <location>
        <begin position="78"/>
        <end position="99"/>
    </location>
</feature>
<reference evidence="2 3" key="1">
    <citation type="journal article" date="2009" name="Genome Res.">
        <title>Whole genome sequence of Desulfovibrio magneticus strain RS-1 revealed common gene clusters in magnetotactic bacteria.</title>
        <authorList>
            <person name="Nakazawa H."/>
            <person name="Arakaki A."/>
            <person name="Narita-Yamada S."/>
            <person name="Yashiro I."/>
            <person name="Jinno K."/>
            <person name="Aoki N."/>
            <person name="Tsuruyama A."/>
            <person name="Okamura Y."/>
            <person name="Tanikawa S."/>
            <person name="Fujita N."/>
            <person name="Takeyama H."/>
            <person name="Matsunaga T."/>
        </authorList>
    </citation>
    <scope>NUCLEOTIDE SEQUENCE [LARGE SCALE GENOMIC DNA]</scope>
    <source>
        <strain evidence="3">ATCC 700980 / DSM 13731 / RS-1</strain>
    </source>
</reference>
<dbReference type="STRING" id="573370.DMR_32490"/>
<dbReference type="HOGENOM" id="CLU_2315722_0_0_7"/>
<dbReference type="KEGG" id="dma:DMR_32490"/>
<gene>
    <name evidence="2" type="ordered locus">DMR_32490</name>
</gene>